<evidence type="ECO:0000313" key="9">
    <source>
        <dbReference type="Proteomes" id="UP000024284"/>
    </source>
</evidence>
<dbReference type="InterPro" id="IPR011206">
    <property type="entry name" value="Citrate_lyase_beta/mcl1/mcl2"/>
</dbReference>
<feature type="binding site" evidence="6">
    <location>
        <position position="163"/>
    </location>
    <ligand>
        <name>Mg(2+)</name>
        <dbReference type="ChEBI" id="CHEBI:18420"/>
    </ligand>
</feature>
<keyword evidence="8" id="KW-0456">Lyase</keyword>
<gene>
    <name evidence="8" type="ORF">BV98_001312</name>
</gene>
<dbReference type="PIRSF" id="PIRSF015582">
    <property type="entry name" value="Cit_lyase_B"/>
    <property type="match status" value="1"/>
</dbReference>
<dbReference type="GO" id="GO:0000287">
    <property type="term" value="F:magnesium ion binding"/>
    <property type="evidence" value="ECO:0007669"/>
    <property type="project" value="TreeGrafter"/>
</dbReference>
<evidence type="ECO:0000313" key="8">
    <source>
        <dbReference type="EMBL" id="KFG90945.1"/>
    </source>
</evidence>
<keyword evidence="9" id="KW-1185">Reference proteome</keyword>
<feature type="binding site" evidence="5">
    <location>
        <position position="136"/>
    </location>
    <ligand>
        <name>substrate</name>
    </ligand>
</feature>
<dbReference type="GO" id="GO:0006107">
    <property type="term" value="P:oxaloacetate metabolic process"/>
    <property type="evidence" value="ECO:0007669"/>
    <property type="project" value="TreeGrafter"/>
</dbReference>
<dbReference type="Pfam" id="PF03328">
    <property type="entry name" value="HpcH_HpaI"/>
    <property type="match status" value="1"/>
</dbReference>
<feature type="binding site" evidence="5">
    <location>
        <position position="74"/>
    </location>
    <ligand>
        <name>substrate</name>
    </ligand>
</feature>
<dbReference type="OrthoDB" id="9800547at2"/>
<dbReference type="PANTHER" id="PTHR32308">
    <property type="entry name" value="LYASE BETA SUBUNIT, PUTATIVE (AFU_ORTHOLOGUE AFUA_4G13030)-RELATED"/>
    <property type="match status" value="1"/>
</dbReference>
<comment type="cofactor">
    <cofactor evidence="1">
        <name>Mg(2+)</name>
        <dbReference type="ChEBI" id="CHEBI:18420"/>
    </cofactor>
</comment>
<dbReference type="STRING" id="76947.GCA_002080435_04036"/>
<dbReference type="eggNOG" id="COG2301">
    <property type="taxonomic scope" value="Bacteria"/>
</dbReference>
<comment type="caution">
    <text evidence="8">The sequence shown here is derived from an EMBL/GenBank/DDBJ whole genome shotgun (WGS) entry which is preliminary data.</text>
</comment>
<dbReference type="Gene3D" id="3.20.20.60">
    <property type="entry name" value="Phosphoenolpyruvate-binding domains"/>
    <property type="match status" value="1"/>
</dbReference>
<feature type="binding site" evidence="6">
    <location>
        <position position="136"/>
    </location>
    <ligand>
        <name>Mg(2+)</name>
        <dbReference type="ChEBI" id="CHEBI:18420"/>
    </ligand>
</feature>
<keyword evidence="3 6" id="KW-0479">Metal-binding</keyword>
<dbReference type="PATRIC" id="fig|1219045.3.peg.1345"/>
<dbReference type="GO" id="GO:0016829">
    <property type="term" value="F:lyase activity"/>
    <property type="evidence" value="ECO:0007669"/>
    <property type="project" value="UniProtKB-KW"/>
</dbReference>
<evidence type="ECO:0000256" key="1">
    <source>
        <dbReference type="ARBA" id="ARBA00001946"/>
    </source>
</evidence>
<feature type="domain" description="HpcH/HpaI aldolase/citrate lyase" evidence="7">
    <location>
        <begin position="13"/>
        <end position="244"/>
    </location>
</feature>
<evidence type="ECO:0000259" key="7">
    <source>
        <dbReference type="Pfam" id="PF03328"/>
    </source>
</evidence>
<dbReference type="InterPro" id="IPR040442">
    <property type="entry name" value="Pyrv_kinase-like_dom_sf"/>
</dbReference>
<proteinExistence type="inferred from homology"/>
<dbReference type="SUPFAM" id="SSF51621">
    <property type="entry name" value="Phosphoenolpyruvate/pyruvate domain"/>
    <property type="match status" value="1"/>
</dbReference>
<dbReference type="InterPro" id="IPR015813">
    <property type="entry name" value="Pyrv/PenolPyrv_kinase-like_dom"/>
</dbReference>
<dbReference type="EMBL" id="JFZA02000008">
    <property type="protein sequence ID" value="KFG90945.1"/>
    <property type="molecule type" value="Genomic_DNA"/>
</dbReference>
<dbReference type="RefSeq" id="WP_037463750.1">
    <property type="nucleotide sequence ID" value="NZ_BCZD01000023.1"/>
</dbReference>
<evidence type="ECO:0000256" key="6">
    <source>
        <dbReference type="PIRSR" id="PIRSR015582-2"/>
    </source>
</evidence>
<dbReference type="InterPro" id="IPR005000">
    <property type="entry name" value="Aldolase/citrate-lyase_domain"/>
</dbReference>
<evidence type="ECO:0000256" key="4">
    <source>
        <dbReference type="ARBA" id="ARBA00022842"/>
    </source>
</evidence>
<dbReference type="PANTHER" id="PTHR32308:SF10">
    <property type="entry name" value="CITRATE LYASE SUBUNIT BETA"/>
    <property type="match status" value="1"/>
</dbReference>
<accession>A0A086PC27</accession>
<evidence type="ECO:0000256" key="2">
    <source>
        <dbReference type="ARBA" id="ARBA00005568"/>
    </source>
</evidence>
<keyword evidence="4 6" id="KW-0460">Magnesium</keyword>
<dbReference type="AlphaFoldDB" id="A0A086PC27"/>
<evidence type="ECO:0000256" key="3">
    <source>
        <dbReference type="ARBA" id="ARBA00022723"/>
    </source>
</evidence>
<reference evidence="8" key="1">
    <citation type="submission" date="2014-08" db="EMBL/GenBank/DDBJ databases">
        <title>Draft genome sequences of Sphingobium herbicidovorans.</title>
        <authorList>
            <person name="Gan H.M."/>
            <person name="Gan H.Y."/>
            <person name="Savka M.A."/>
        </authorList>
    </citation>
    <scope>NUCLEOTIDE SEQUENCE [LARGE SCALE GENOMIC DNA]</scope>
    <source>
        <strain evidence="8">NBRC 16415</strain>
    </source>
</reference>
<sequence length="317" mass="34013">MTSASEPNQWPFRSLLFVPGHKPDWIRKAVGYGPEGLILDLEDAVPPAEKVGARAITRDGIAFLKTTGVGAFVRINPLDEGGVEDVLSVTTAGLTCILLPKLRDADQVRELADLLSYAEGKAGMERGEVSIMAIPETAEGLCDVRQLASASPRVKSVLTAIIDRVSDDVVFTGDTVLAAGFIPTREGFEQIYLTSKLCVESRAGGAAYPMASLIGTDLQDREAAVRIAKRMKATGFTGCVAIHPNHVAVANEIFRPTPSELKFQVGALKAMREAEAAGLYAVRYRGMMIDRANVALAEKVIADARRCGMEIPAEEDL</sequence>
<protein>
    <submittedName>
        <fullName evidence="8">Citryl-CoA lyase</fullName>
    </submittedName>
</protein>
<evidence type="ECO:0000256" key="5">
    <source>
        <dbReference type="PIRSR" id="PIRSR015582-1"/>
    </source>
</evidence>
<organism evidence="8 9">
    <name type="scientific">Sphingobium herbicidovorans (strain ATCC 700291 / DSM 11019 / CCUG 56400 / KCTC 2939 / LMG 18315 / NBRC 16415 / MH)</name>
    <name type="common">Sphingomonas herbicidovorans</name>
    <dbReference type="NCBI Taxonomy" id="1219045"/>
    <lineage>
        <taxon>Bacteria</taxon>
        <taxon>Pseudomonadati</taxon>
        <taxon>Pseudomonadota</taxon>
        <taxon>Alphaproteobacteria</taxon>
        <taxon>Sphingomonadales</taxon>
        <taxon>Sphingomonadaceae</taxon>
        <taxon>Sphingobium</taxon>
    </lineage>
</organism>
<name>A0A086PC27_SPHHM</name>
<comment type="similarity">
    <text evidence="2">Belongs to the HpcH/HpaI aldolase family.</text>
</comment>
<dbReference type="Proteomes" id="UP000024284">
    <property type="component" value="Unassembled WGS sequence"/>
</dbReference>